<keyword evidence="2" id="KW-1185">Reference proteome</keyword>
<comment type="caution">
    <text evidence="1">The sequence shown here is derived from an EMBL/GenBank/DDBJ whole genome shotgun (WGS) entry which is preliminary data.</text>
</comment>
<proteinExistence type="predicted"/>
<dbReference type="InterPro" id="IPR032710">
    <property type="entry name" value="NTF2-like_dom_sf"/>
</dbReference>
<dbReference type="Gene3D" id="3.10.450.50">
    <property type="match status" value="1"/>
</dbReference>
<reference evidence="1 2" key="1">
    <citation type="submission" date="2013-03" db="EMBL/GenBank/DDBJ databases">
        <title>The Genome Sequence of Exophiala aquamarina CBS 119918.</title>
        <authorList>
            <consortium name="The Broad Institute Genomics Platform"/>
            <person name="Cuomo C."/>
            <person name="de Hoog S."/>
            <person name="Gorbushina A."/>
            <person name="Walker B."/>
            <person name="Young S.K."/>
            <person name="Zeng Q."/>
            <person name="Gargeya S."/>
            <person name="Fitzgerald M."/>
            <person name="Haas B."/>
            <person name="Abouelleil A."/>
            <person name="Allen A.W."/>
            <person name="Alvarado L."/>
            <person name="Arachchi H.M."/>
            <person name="Berlin A.M."/>
            <person name="Chapman S.B."/>
            <person name="Gainer-Dewar J."/>
            <person name="Goldberg J."/>
            <person name="Griggs A."/>
            <person name="Gujja S."/>
            <person name="Hansen M."/>
            <person name="Howarth C."/>
            <person name="Imamovic A."/>
            <person name="Ireland A."/>
            <person name="Larimer J."/>
            <person name="McCowan C."/>
            <person name="Murphy C."/>
            <person name="Pearson M."/>
            <person name="Poon T.W."/>
            <person name="Priest M."/>
            <person name="Roberts A."/>
            <person name="Saif S."/>
            <person name="Shea T."/>
            <person name="Sisk P."/>
            <person name="Sykes S."/>
            <person name="Wortman J."/>
            <person name="Nusbaum C."/>
            <person name="Birren B."/>
        </authorList>
    </citation>
    <scope>NUCLEOTIDE SEQUENCE [LARGE SCALE GENOMIC DNA]</scope>
    <source>
        <strain evidence="1 2">CBS 119918</strain>
    </source>
</reference>
<dbReference type="VEuPathDB" id="FungiDB:A1O9_10529"/>
<protein>
    <recommendedName>
        <fullName evidence="3">SnoaL-like domain-containing protein</fullName>
    </recommendedName>
</protein>
<name>A0A072P0A1_9EURO</name>
<dbReference type="AlphaFoldDB" id="A0A072P0A1"/>
<evidence type="ECO:0008006" key="3">
    <source>
        <dbReference type="Google" id="ProtNLM"/>
    </source>
</evidence>
<dbReference type="EMBL" id="AMGV01000013">
    <property type="protein sequence ID" value="KEF53554.1"/>
    <property type="molecule type" value="Genomic_DNA"/>
</dbReference>
<evidence type="ECO:0000313" key="1">
    <source>
        <dbReference type="EMBL" id="KEF53554.1"/>
    </source>
</evidence>
<evidence type="ECO:0000313" key="2">
    <source>
        <dbReference type="Proteomes" id="UP000027920"/>
    </source>
</evidence>
<dbReference type="InterPro" id="IPR009959">
    <property type="entry name" value="Cyclase_SnoaL-like"/>
</dbReference>
<dbReference type="SUPFAM" id="SSF54427">
    <property type="entry name" value="NTF2-like"/>
    <property type="match status" value="1"/>
</dbReference>
<dbReference type="Proteomes" id="UP000027920">
    <property type="component" value="Unassembled WGS sequence"/>
</dbReference>
<dbReference type="GeneID" id="25285433"/>
<dbReference type="OrthoDB" id="2830113at2759"/>
<dbReference type="RefSeq" id="XP_013256144.1">
    <property type="nucleotide sequence ID" value="XM_013400690.1"/>
</dbReference>
<dbReference type="GO" id="GO:0030638">
    <property type="term" value="P:polyketide metabolic process"/>
    <property type="evidence" value="ECO:0007669"/>
    <property type="project" value="InterPro"/>
</dbReference>
<sequence>MDLRTIYNEYISTLNDMGYLRLSPFVAENVVHNSSKAMTPDEYGQMILDSTKDFKDFNFEVEDLVVEEDSVASNNGDGTVAARLKLSYEPPGIQPGLCRLVFYEHVFYRFEAGKISRVWSLVDLPKDK</sequence>
<gene>
    <name evidence="1" type="ORF">A1O9_10529</name>
</gene>
<dbReference type="HOGENOM" id="CLU_103411_0_0_1"/>
<dbReference type="Pfam" id="PF07366">
    <property type="entry name" value="SnoaL"/>
    <property type="match status" value="1"/>
</dbReference>
<organism evidence="1 2">
    <name type="scientific">Exophiala aquamarina CBS 119918</name>
    <dbReference type="NCBI Taxonomy" id="1182545"/>
    <lineage>
        <taxon>Eukaryota</taxon>
        <taxon>Fungi</taxon>
        <taxon>Dikarya</taxon>
        <taxon>Ascomycota</taxon>
        <taxon>Pezizomycotina</taxon>
        <taxon>Eurotiomycetes</taxon>
        <taxon>Chaetothyriomycetidae</taxon>
        <taxon>Chaetothyriales</taxon>
        <taxon>Herpotrichiellaceae</taxon>
        <taxon>Exophiala</taxon>
    </lineage>
</organism>
<accession>A0A072P0A1</accession>